<dbReference type="RefSeq" id="WP_152271232.1">
    <property type="nucleotide sequence ID" value="NZ_VTFX01000001.1"/>
</dbReference>
<organism evidence="3 4">
    <name type="scientific">Arthrobacter yangruifuii</name>
    <dbReference type="NCBI Taxonomy" id="2606616"/>
    <lineage>
        <taxon>Bacteria</taxon>
        <taxon>Bacillati</taxon>
        <taxon>Actinomycetota</taxon>
        <taxon>Actinomycetes</taxon>
        <taxon>Micrococcales</taxon>
        <taxon>Micrococcaceae</taxon>
        <taxon>Arthrobacter</taxon>
    </lineage>
</organism>
<protein>
    <submittedName>
        <fullName evidence="3">Uncharacterized protein</fullName>
    </submittedName>
</protein>
<reference evidence="3 4" key="1">
    <citation type="submission" date="2019-08" db="EMBL/GenBank/DDBJ databases">
        <title>Arthrobacter sp. nov., isolated from plateau pika and Tibetan wild ass.</title>
        <authorList>
            <person name="Ge Y."/>
        </authorList>
    </citation>
    <scope>NUCLEOTIDE SEQUENCE [LARGE SCALE GENOMIC DNA]</scope>
    <source>
        <strain evidence="3 4">785</strain>
    </source>
</reference>
<accession>A0A5N6MSQ1</accession>
<evidence type="ECO:0000256" key="2">
    <source>
        <dbReference type="SAM" id="Phobius"/>
    </source>
</evidence>
<dbReference type="AlphaFoldDB" id="A0A5N6MSQ1"/>
<keyword evidence="2" id="KW-1133">Transmembrane helix</keyword>
<dbReference type="Proteomes" id="UP000326852">
    <property type="component" value="Unassembled WGS sequence"/>
</dbReference>
<keyword evidence="2" id="KW-0812">Transmembrane</keyword>
<feature type="compositionally biased region" description="Low complexity" evidence="1">
    <location>
        <begin position="75"/>
        <end position="87"/>
    </location>
</feature>
<comment type="caution">
    <text evidence="3">The sequence shown here is derived from an EMBL/GenBank/DDBJ whole genome shotgun (WGS) entry which is preliminary data.</text>
</comment>
<evidence type="ECO:0000313" key="4">
    <source>
        <dbReference type="Proteomes" id="UP000326852"/>
    </source>
</evidence>
<feature type="transmembrane region" description="Helical" evidence="2">
    <location>
        <begin position="38"/>
        <end position="65"/>
    </location>
</feature>
<feature type="region of interest" description="Disordered" evidence="1">
    <location>
        <begin position="75"/>
        <end position="94"/>
    </location>
</feature>
<feature type="transmembrane region" description="Helical" evidence="2">
    <location>
        <begin position="12"/>
        <end position="32"/>
    </location>
</feature>
<proteinExistence type="predicted"/>
<keyword evidence="4" id="KW-1185">Reference proteome</keyword>
<evidence type="ECO:0000256" key="1">
    <source>
        <dbReference type="SAM" id="MobiDB-lite"/>
    </source>
</evidence>
<dbReference type="EMBL" id="VTFX01000001">
    <property type="protein sequence ID" value="KAD4059987.1"/>
    <property type="molecule type" value="Genomic_DNA"/>
</dbReference>
<evidence type="ECO:0000313" key="3">
    <source>
        <dbReference type="EMBL" id="KAD4059987.1"/>
    </source>
</evidence>
<name>A0A5N6MSQ1_9MICC</name>
<keyword evidence="2" id="KW-0472">Membrane</keyword>
<sequence length="125" mass="13211">MLFRRARSGLVLIAVFWLWMLFGAADFVAALFGSPIHAALAVCLLGALTLVSLLFLPICVAYLVLHKPQAGSQTASQARSTAAPQSRPAQEDGLAPVIRMIPGRAAARGAELTGRAAAKWRDLAS</sequence>
<gene>
    <name evidence="3" type="ORF">GD627_02625</name>
</gene>